<dbReference type="RefSeq" id="WP_106933273.1">
    <property type="nucleotide sequence ID" value="NZ_PYFT01000001.1"/>
</dbReference>
<dbReference type="Gene3D" id="2.130.10.10">
    <property type="entry name" value="YVTN repeat-like/Quinoprotein amine dehydrogenase"/>
    <property type="match status" value="2"/>
</dbReference>
<dbReference type="SUPFAM" id="SSF50978">
    <property type="entry name" value="WD40 repeat-like"/>
    <property type="match status" value="1"/>
</dbReference>
<dbReference type="CDD" id="cd00200">
    <property type="entry name" value="WD40"/>
    <property type="match status" value="1"/>
</dbReference>
<keyword evidence="2" id="KW-0677">Repeat</keyword>
<dbReference type="OrthoDB" id="933690at2"/>
<keyword evidence="1 3" id="KW-0853">WD repeat</keyword>
<name>A0A2T2YNM7_9BACT</name>
<evidence type="ECO:0000256" key="3">
    <source>
        <dbReference type="PROSITE-ProRule" id="PRU00221"/>
    </source>
</evidence>
<dbReference type="InterPro" id="IPR001680">
    <property type="entry name" value="WD40_rpt"/>
</dbReference>
<feature type="repeat" description="WD" evidence="3">
    <location>
        <begin position="225"/>
        <end position="266"/>
    </location>
</feature>
<feature type="repeat" description="WD" evidence="3">
    <location>
        <begin position="182"/>
        <end position="223"/>
    </location>
</feature>
<dbReference type="Pfam" id="PF00400">
    <property type="entry name" value="WD40"/>
    <property type="match status" value="4"/>
</dbReference>
<dbReference type="InterPro" id="IPR036322">
    <property type="entry name" value="WD40_repeat_dom_sf"/>
</dbReference>
<dbReference type="PRINTS" id="PR00320">
    <property type="entry name" value="GPROTEINBRPT"/>
</dbReference>
<dbReference type="PROSITE" id="PS00678">
    <property type="entry name" value="WD_REPEATS_1"/>
    <property type="match status" value="1"/>
</dbReference>
<dbReference type="EMBL" id="PYFT01000001">
    <property type="protein sequence ID" value="PSR57101.1"/>
    <property type="molecule type" value="Genomic_DNA"/>
</dbReference>
<dbReference type="InterPro" id="IPR019775">
    <property type="entry name" value="WD40_repeat_CS"/>
</dbReference>
<dbReference type="Proteomes" id="UP000240357">
    <property type="component" value="Unassembled WGS sequence"/>
</dbReference>
<reference evidence="4 5" key="1">
    <citation type="submission" date="2018-03" db="EMBL/GenBank/DDBJ databases">
        <title>Adhaeribacter sp. HMF7605 Genome sequencing and assembly.</title>
        <authorList>
            <person name="Kang H."/>
            <person name="Kang J."/>
            <person name="Cha I."/>
            <person name="Kim H."/>
            <person name="Joh K."/>
        </authorList>
    </citation>
    <scope>NUCLEOTIDE SEQUENCE [LARGE SCALE GENOMIC DNA]</scope>
    <source>
        <strain evidence="4 5">HMF7605</strain>
    </source>
</reference>
<accession>A0A2T2YNM7</accession>
<feature type="repeat" description="WD" evidence="3">
    <location>
        <begin position="14"/>
        <end position="49"/>
    </location>
</feature>
<evidence type="ECO:0000313" key="4">
    <source>
        <dbReference type="EMBL" id="PSR57101.1"/>
    </source>
</evidence>
<dbReference type="PROSITE" id="PS50294">
    <property type="entry name" value="WD_REPEATS_REGION"/>
    <property type="match status" value="4"/>
</dbReference>
<keyword evidence="5" id="KW-1185">Reference proteome</keyword>
<evidence type="ECO:0000256" key="1">
    <source>
        <dbReference type="ARBA" id="ARBA00022574"/>
    </source>
</evidence>
<evidence type="ECO:0000313" key="5">
    <source>
        <dbReference type="Proteomes" id="UP000240357"/>
    </source>
</evidence>
<gene>
    <name evidence="4" type="ORF">AHMF7605_28285</name>
</gene>
<evidence type="ECO:0000256" key="2">
    <source>
        <dbReference type="ARBA" id="ARBA00022737"/>
    </source>
</evidence>
<dbReference type="PANTHER" id="PTHR19848">
    <property type="entry name" value="WD40 REPEAT PROTEIN"/>
    <property type="match status" value="1"/>
</dbReference>
<organism evidence="4 5">
    <name type="scientific">Adhaeribacter arboris</name>
    <dbReference type="NCBI Taxonomy" id="2072846"/>
    <lineage>
        <taxon>Bacteria</taxon>
        <taxon>Pseudomonadati</taxon>
        <taxon>Bacteroidota</taxon>
        <taxon>Cytophagia</taxon>
        <taxon>Cytophagales</taxon>
        <taxon>Hymenobacteraceae</taxon>
        <taxon>Adhaeribacter</taxon>
    </lineage>
</organism>
<dbReference type="InterPro" id="IPR015943">
    <property type="entry name" value="WD40/YVTN_repeat-like_dom_sf"/>
</dbReference>
<dbReference type="SMART" id="SM00320">
    <property type="entry name" value="WD40"/>
    <property type="match status" value="7"/>
</dbReference>
<feature type="repeat" description="WD" evidence="3">
    <location>
        <begin position="272"/>
        <end position="306"/>
    </location>
</feature>
<dbReference type="AlphaFoldDB" id="A0A2T2YNM7"/>
<dbReference type="PROSITE" id="PS50082">
    <property type="entry name" value="WD_REPEATS_2"/>
    <property type="match status" value="4"/>
</dbReference>
<protein>
    <submittedName>
        <fullName evidence="4">Uncharacterized protein</fullName>
    </submittedName>
</protein>
<proteinExistence type="predicted"/>
<dbReference type="InterPro" id="IPR020472">
    <property type="entry name" value="WD40_PAC1"/>
</dbReference>
<sequence length="318" mass="35685">MNRRVIQVQKSATFTGHRDCVYTLEKSDREEIFFSASGDGMVVAWNLESSGNGELMAQVPSSVYALRYVPAKNWLLVGHNHNSLQVIHLFKKEVLASISLPPVAIFDIIWSEKTQLIYVGLGDGGLAIIDAEKLTLKKIIKLSPKSARCLALNETTQELAIGFSDHIIRVLDTATLNVKYELKGHTNSVFTVTYSPDNQFLLSGSRDAHLKVWQVNTSYAEHASIIAHLYAINHISYSPEGKFFATCSMDKSIKVWDAETFRLLKVIDKVRHAGHGTSVNKLLWSGYRNQLVSGSDDRTISVWDLNFSLTYEDYTVRD</sequence>
<comment type="caution">
    <text evidence="4">The sequence shown here is derived from an EMBL/GenBank/DDBJ whole genome shotgun (WGS) entry which is preliminary data.</text>
</comment>
<dbReference type="PANTHER" id="PTHR19848:SF8">
    <property type="entry name" value="F-BOX AND WD REPEAT DOMAIN CONTAINING 7"/>
    <property type="match status" value="1"/>
</dbReference>